<dbReference type="Proteomes" id="UP000248553">
    <property type="component" value="Unassembled WGS sequence"/>
</dbReference>
<dbReference type="EMBL" id="QHKM01000003">
    <property type="protein sequence ID" value="RAK67033.1"/>
    <property type="molecule type" value="Genomic_DNA"/>
</dbReference>
<gene>
    <name evidence="1" type="ORF">DLM85_12600</name>
</gene>
<evidence type="ECO:0000313" key="2">
    <source>
        <dbReference type="Proteomes" id="UP000248553"/>
    </source>
</evidence>
<reference evidence="2" key="1">
    <citation type="submission" date="2018-05" db="EMBL/GenBank/DDBJ databases">
        <authorList>
            <person name="Nie L."/>
        </authorList>
    </citation>
    <scope>NUCLEOTIDE SEQUENCE [LARGE SCALE GENOMIC DNA]</scope>
    <source>
        <strain evidence="2">NL</strain>
    </source>
</reference>
<keyword evidence="2" id="KW-1185">Reference proteome</keyword>
<dbReference type="OrthoDB" id="878053at2"/>
<dbReference type="RefSeq" id="WP_111478454.1">
    <property type="nucleotide sequence ID" value="NZ_QHKM01000003.1"/>
</dbReference>
<dbReference type="AlphaFoldDB" id="A0A328BIQ1"/>
<comment type="caution">
    <text evidence="1">The sequence shown here is derived from an EMBL/GenBank/DDBJ whole genome shotgun (WGS) entry which is preliminary data.</text>
</comment>
<proteinExistence type="predicted"/>
<accession>A0A328BIQ1</accession>
<evidence type="ECO:0000313" key="1">
    <source>
        <dbReference type="EMBL" id="RAK67033.1"/>
    </source>
</evidence>
<protein>
    <submittedName>
        <fullName evidence="1">Uncharacterized protein</fullName>
    </submittedName>
</protein>
<organism evidence="1 2">
    <name type="scientific">Hymenobacter edaphi</name>
    <dbReference type="NCBI Taxonomy" id="2211146"/>
    <lineage>
        <taxon>Bacteria</taxon>
        <taxon>Pseudomonadati</taxon>
        <taxon>Bacteroidota</taxon>
        <taxon>Cytophagia</taxon>
        <taxon>Cytophagales</taxon>
        <taxon>Hymenobacteraceae</taxon>
        <taxon>Hymenobacter</taxon>
    </lineage>
</organism>
<sequence>MKNDLIEARLRRDATAAAFLAQAKAEYADIEDDVAPLRAQLAAGLERAAALAQQVLSADADGNAKRKKGVRNQLTALLRRLVLAARAEALSRKDAPLRAALGSPGELPNLNESTFREEATRLLALVPGRELGLAKRRFAAGHYQEARRLLAEFDAATAEGRLNDASGSTGRQALERLIKESARLLEELKVYFDLYRADDPDLWGRFQAAAKVVRRGGSEEQSADKTARKP</sequence>
<name>A0A328BIQ1_9BACT</name>